<dbReference type="Proteomes" id="UP001497497">
    <property type="component" value="Unassembled WGS sequence"/>
</dbReference>
<proteinExistence type="inferred from homology"/>
<evidence type="ECO:0000313" key="5">
    <source>
        <dbReference type="EMBL" id="CAL1531369.1"/>
    </source>
</evidence>
<feature type="chain" id="PRO_5044021972" evidence="4">
    <location>
        <begin position="20"/>
        <end position="425"/>
    </location>
</feature>
<evidence type="ECO:0000313" key="6">
    <source>
        <dbReference type="Proteomes" id="UP001497497"/>
    </source>
</evidence>
<feature type="signal peptide" evidence="4">
    <location>
        <begin position="1"/>
        <end position="19"/>
    </location>
</feature>
<comment type="caution">
    <text evidence="5">The sequence shown here is derived from an EMBL/GenBank/DDBJ whole genome shotgun (WGS) entry which is preliminary data.</text>
</comment>
<dbReference type="Pfam" id="PF03022">
    <property type="entry name" value="MRJP"/>
    <property type="match status" value="1"/>
</dbReference>
<dbReference type="PANTHER" id="PTHR10009">
    <property type="entry name" value="PROTEIN YELLOW-RELATED"/>
    <property type="match status" value="1"/>
</dbReference>
<dbReference type="PANTHER" id="PTHR10009:SF18">
    <property type="entry name" value="PROTEIN YELLOW-LIKE PROTEIN"/>
    <property type="match status" value="1"/>
</dbReference>
<keyword evidence="6" id="KW-1185">Reference proteome</keyword>
<comment type="subcellular location">
    <subcellularLocation>
        <location evidence="1">Secreted</location>
    </subcellularLocation>
</comment>
<dbReference type="AlphaFoldDB" id="A0AAV2HFX8"/>
<sequence>MLWYILLVTSLISISKSHAGNGGYRDFDHRGSYKRPHSREMIRMGPEAIHEWVTLDYDWPCDWVKDYYTSKGWYEPSVNSLSGIDVYDDDIYVTVLRMSKGVPSGLNKVVVKHGQSLLQPFPSFMFNEIGNCSNLQFPISTATDPNTGLMYVIDVGRVGLAPTDTGCPAKLVVLDLNNNGAVVRSHDFPEEVVSKRTNLLNDLVLDYVTRDRKDIRYAYVTETMNLKIVVFDFVQNKSWAFTDDSMKTDADKIITINNVAYPSDTPVDGIAIDPGFKFVYYCAVGSKKLFQIPTFILRDPNGRFSGNRRFVGNKISNSDGIFYGQKNLYYGALALNAVYRWDISKDIAYATESSVTLVSETEIAQDDERARWVESLKIDTRGYLWFTSSRLHELFAGTLDVSGRSGPNYRINRVYVGEKPYLLKI</sequence>
<dbReference type="GO" id="GO:0005576">
    <property type="term" value="C:extracellular region"/>
    <property type="evidence" value="ECO:0007669"/>
    <property type="project" value="UniProtKB-SubCell"/>
</dbReference>
<organism evidence="5 6">
    <name type="scientific">Lymnaea stagnalis</name>
    <name type="common">Great pond snail</name>
    <name type="synonym">Helix stagnalis</name>
    <dbReference type="NCBI Taxonomy" id="6523"/>
    <lineage>
        <taxon>Eukaryota</taxon>
        <taxon>Metazoa</taxon>
        <taxon>Spiralia</taxon>
        <taxon>Lophotrochozoa</taxon>
        <taxon>Mollusca</taxon>
        <taxon>Gastropoda</taxon>
        <taxon>Heterobranchia</taxon>
        <taxon>Euthyneura</taxon>
        <taxon>Panpulmonata</taxon>
        <taxon>Hygrophila</taxon>
        <taxon>Lymnaeoidea</taxon>
        <taxon>Lymnaeidae</taxon>
        <taxon>Lymnaea</taxon>
    </lineage>
</organism>
<name>A0AAV2HFX8_LYMST</name>
<comment type="similarity">
    <text evidence="2">Belongs to the major royal jelly protein family.</text>
</comment>
<keyword evidence="4" id="KW-0732">Signal</keyword>
<evidence type="ECO:0000256" key="1">
    <source>
        <dbReference type="ARBA" id="ARBA00004613"/>
    </source>
</evidence>
<reference evidence="5 6" key="1">
    <citation type="submission" date="2024-04" db="EMBL/GenBank/DDBJ databases">
        <authorList>
            <consortium name="Genoscope - CEA"/>
            <person name="William W."/>
        </authorList>
    </citation>
    <scope>NUCLEOTIDE SEQUENCE [LARGE SCALE GENOMIC DNA]</scope>
</reference>
<gene>
    <name evidence="5" type="ORF">GSLYS_00005464001</name>
</gene>
<dbReference type="Gene3D" id="2.120.10.30">
    <property type="entry name" value="TolB, C-terminal domain"/>
    <property type="match status" value="1"/>
</dbReference>
<keyword evidence="3" id="KW-0964">Secreted</keyword>
<evidence type="ECO:0000256" key="2">
    <source>
        <dbReference type="ARBA" id="ARBA00009127"/>
    </source>
</evidence>
<evidence type="ECO:0000256" key="3">
    <source>
        <dbReference type="ARBA" id="ARBA00022525"/>
    </source>
</evidence>
<dbReference type="InterPro" id="IPR017996">
    <property type="entry name" value="MRJP/yellow-related"/>
</dbReference>
<accession>A0AAV2HFX8</accession>
<dbReference type="InterPro" id="IPR011042">
    <property type="entry name" value="6-blade_b-propeller_TolB-like"/>
</dbReference>
<dbReference type="EMBL" id="CAXITT010000087">
    <property type="protein sequence ID" value="CAL1531369.1"/>
    <property type="molecule type" value="Genomic_DNA"/>
</dbReference>
<protein>
    <submittedName>
        <fullName evidence="5">Uncharacterized protein</fullName>
    </submittedName>
</protein>
<evidence type="ECO:0000256" key="4">
    <source>
        <dbReference type="SAM" id="SignalP"/>
    </source>
</evidence>
<dbReference type="SUPFAM" id="SSF63829">
    <property type="entry name" value="Calcium-dependent phosphotriesterase"/>
    <property type="match status" value="1"/>
</dbReference>